<evidence type="ECO:0000313" key="1">
    <source>
        <dbReference type="EMBL" id="MRI82018.1"/>
    </source>
</evidence>
<evidence type="ECO:0000313" key="4">
    <source>
        <dbReference type="Proteomes" id="UP000469870"/>
    </source>
</evidence>
<evidence type="ECO:0000313" key="2">
    <source>
        <dbReference type="EMBL" id="MRJ46625.1"/>
    </source>
</evidence>
<comment type="caution">
    <text evidence="2">The sequence shown here is derived from an EMBL/GenBank/DDBJ whole genome shotgun (WGS) entry which is preliminary data.</text>
</comment>
<organism evidence="2 3">
    <name type="scientific">Fundicoccus ignavus</name>
    <dbReference type="NCBI Taxonomy" id="2664442"/>
    <lineage>
        <taxon>Bacteria</taxon>
        <taxon>Bacillati</taxon>
        <taxon>Bacillota</taxon>
        <taxon>Bacilli</taxon>
        <taxon>Lactobacillales</taxon>
        <taxon>Aerococcaceae</taxon>
        <taxon>Fundicoccus</taxon>
    </lineage>
</organism>
<sequence length="190" mass="22280">MMKKIKWQKNYSYKDHPKEWTGLNPLEFKAYRKYINRIKPGICGTYVSAALVHYMINKDRDYELDMELLLTALKPKIENRQAYIGTFAWDLKNGLNDLLAEDKTYEAHYHMISNPIVIRELSKEAPQPVIVGTTRLFGSKYGNHWLLVYAFGYNEQGKLFYRAYDNHGRTMAVIPASQTLACVWLEKFEQ</sequence>
<dbReference type="RefSeq" id="WP_153831722.1">
    <property type="nucleotide sequence ID" value="NZ_WJQT01000003.1"/>
</dbReference>
<name>A0A844CFX0_9LACT</name>
<dbReference type="AlphaFoldDB" id="A0A844CFX0"/>
<proteinExistence type="predicted"/>
<reference evidence="2 3" key="1">
    <citation type="submission" date="2019-11" db="EMBL/GenBank/DDBJ databases">
        <title>Characterisation of Fundicoccus ignavus gen. nov. sp. nov., a novel genus of the family Aerococcaceae from bulk tank milk.</title>
        <authorList>
            <person name="Siebert A."/>
            <person name="Huptas C."/>
            <person name="Wenning M."/>
            <person name="Scherer S."/>
            <person name="Doll E.V."/>
        </authorList>
    </citation>
    <scope>NUCLEOTIDE SEQUENCE [LARGE SCALE GENOMIC DNA]</scope>
    <source>
        <strain evidence="2 3">DSM 109652</strain>
    </source>
</reference>
<dbReference type="EMBL" id="WJQR01000007">
    <property type="protein sequence ID" value="MRI82018.1"/>
    <property type="molecule type" value="Genomic_DNA"/>
</dbReference>
<evidence type="ECO:0000313" key="3">
    <source>
        <dbReference type="Proteomes" id="UP000440066"/>
    </source>
</evidence>
<reference evidence="1 4" key="2">
    <citation type="submission" date="2019-11" db="EMBL/GenBank/DDBJ databases">
        <title>Characterisation of Fundicoccus ignavus gen. nov. sp. nov., a novel genus of the family Aerococcaceae isolated from bulk tank milk.</title>
        <authorList>
            <person name="Siebert A."/>
            <person name="Huptas C."/>
            <person name="Wenning M."/>
            <person name="Scherer S."/>
            <person name="Doll E.V."/>
        </authorList>
    </citation>
    <scope>NUCLEOTIDE SEQUENCE [LARGE SCALE GENOMIC DNA]</scope>
    <source>
        <strain evidence="1 4">DSM 109653</strain>
    </source>
</reference>
<dbReference type="EMBL" id="WJQT01000003">
    <property type="protein sequence ID" value="MRJ46625.1"/>
    <property type="molecule type" value="Genomic_DNA"/>
</dbReference>
<gene>
    <name evidence="2" type="ORF">GF867_03455</name>
    <name evidence="1" type="ORF">GIY11_08380</name>
</gene>
<accession>A0A844CFX0</accession>
<dbReference type="Proteomes" id="UP000440066">
    <property type="component" value="Unassembled WGS sequence"/>
</dbReference>
<dbReference type="Proteomes" id="UP000469870">
    <property type="component" value="Unassembled WGS sequence"/>
</dbReference>
<protein>
    <submittedName>
        <fullName evidence="2">Dihydrolipoamide dehydrogenase</fullName>
    </submittedName>
</protein>